<dbReference type="EMBL" id="WBKO01000001">
    <property type="protein sequence ID" value="MDV2481261.1"/>
    <property type="molecule type" value="Genomic_DNA"/>
</dbReference>
<evidence type="ECO:0000256" key="1">
    <source>
        <dbReference type="SAM" id="MobiDB-lite"/>
    </source>
</evidence>
<proteinExistence type="predicted"/>
<dbReference type="Proteomes" id="UP001281203">
    <property type="component" value="Unassembled WGS sequence"/>
</dbReference>
<comment type="caution">
    <text evidence="2">The sequence shown here is derived from an EMBL/GenBank/DDBJ whole genome shotgun (WGS) entry which is preliminary data.</text>
</comment>
<keyword evidence="3" id="KW-1185">Reference proteome</keyword>
<dbReference type="CDD" id="cd20742">
    <property type="entry name" value="FIX_vWA-like"/>
    <property type="match status" value="1"/>
</dbReference>
<gene>
    <name evidence="2" type="ORF">F8E02_04415</name>
</gene>
<evidence type="ECO:0000313" key="3">
    <source>
        <dbReference type="Proteomes" id="UP001281203"/>
    </source>
</evidence>
<accession>A0ABU3WZX1</accession>
<feature type="region of interest" description="Disordered" evidence="1">
    <location>
        <begin position="155"/>
        <end position="193"/>
    </location>
</feature>
<sequence length="193" mass="20795">MEWNTVGTDLWSADTDEDGHSDSGDWYDPDYDPLVFEERYGPLAMGREFLLGAVGGEWGADDHDNIYYLGGWVASGVIVIGDLRDIAATISRGDLVGTGLNLAALIPGSGDAAKVAVIVGRFVLKHPELLKQAMVRLISEILGLDMRKVAGASRDAPSGVERDCRDGKSVSTGRCKREKPSGFEPRWSVRTGA</sequence>
<feature type="region of interest" description="Disordered" evidence="1">
    <location>
        <begin position="1"/>
        <end position="24"/>
    </location>
</feature>
<protein>
    <submittedName>
        <fullName evidence="2">Uncharacterized protein</fullName>
    </submittedName>
</protein>
<dbReference type="RefSeq" id="WP_317064266.1">
    <property type="nucleotide sequence ID" value="NZ_WBKO01000001.1"/>
</dbReference>
<reference evidence="2 3" key="1">
    <citation type="submission" date="2019-10" db="EMBL/GenBank/DDBJ databases">
        <title>Isolation and characterization of Methanoculleus sp. Wushi-C6 from a hot spring well.</title>
        <authorList>
            <person name="Chen S.-C."/>
            <person name="Lan Z.-H."/>
            <person name="You Y.-T."/>
            <person name="Lai M.-C."/>
        </authorList>
    </citation>
    <scope>NUCLEOTIDE SEQUENCE [LARGE SCALE GENOMIC DNA]</scope>
    <source>
        <strain evidence="2 3">Wushi-C6</strain>
    </source>
</reference>
<name>A0ABU3WZX1_9EURY</name>
<organism evidence="2 3">
    <name type="scientific">Methanoculleus caldifontis</name>
    <dbReference type="NCBI Taxonomy" id="2651577"/>
    <lineage>
        <taxon>Archaea</taxon>
        <taxon>Methanobacteriati</taxon>
        <taxon>Methanobacteriota</taxon>
        <taxon>Stenosarchaea group</taxon>
        <taxon>Methanomicrobia</taxon>
        <taxon>Methanomicrobiales</taxon>
        <taxon>Methanomicrobiaceae</taxon>
        <taxon>Methanoculleus</taxon>
    </lineage>
</organism>
<evidence type="ECO:0000313" key="2">
    <source>
        <dbReference type="EMBL" id="MDV2481261.1"/>
    </source>
</evidence>